<dbReference type="Proteomes" id="UP000729402">
    <property type="component" value="Unassembled WGS sequence"/>
</dbReference>
<dbReference type="OrthoDB" id="1905162at2759"/>
<name>A0A8J5SKJ3_ZIZPA</name>
<evidence type="ECO:0000313" key="2">
    <source>
        <dbReference type="EMBL" id="KAG8059436.1"/>
    </source>
</evidence>
<gene>
    <name evidence="2" type="ORF">GUJ93_ZPchr0002g24965</name>
</gene>
<dbReference type="PANTHER" id="PTHR12956">
    <property type="entry name" value="ALKALINE CERAMIDASE-RELATED"/>
    <property type="match status" value="1"/>
</dbReference>
<feature type="domain" description="TOD1/MUCI70 glycosyltransferase-like" evidence="1">
    <location>
        <begin position="1"/>
        <end position="217"/>
    </location>
</feature>
<accession>A0A8J5SKJ3</accession>
<dbReference type="EMBL" id="JAAALK010000287">
    <property type="protein sequence ID" value="KAG8059437.1"/>
    <property type="molecule type" value="Genomic_DNA"/>
</dbReference>
<dbReference type="Pfam" id="PF04765">
    <property type="entry name" value="TOD1_MUCI70"/>
    <property type="match status" value="1"/>
</dbReference>
<dbReference type="EMBL" id="JAAALK010000287">
    <property type="protein sequence ID" value="KAG8059436.1"/>
    <property type="molecule type" value="Genomic_DNA"/>
</dbReference>
<protein>
    <recommendedName>
        <fullName evidence="1">TOD1/MUCI70 glycosyltransferase-like domain-containing protein</fullName>
    </recommendedName>
</protein>
<dbReference type="InterPro" id="IPR048354">
    <property type="entry name" value="TOD1_MUCI70_glycTrfase_dom"/>
</dbReference>
<evidence type="ECO:0000259" key="1">
    <source>
        <dbReference type="Pfam" id="PF04765"/>
    </source>
</evidence>
<sequence length="230" mass="27077">MFLDELTLASLSSEGVVPDETGSIGLWRIVVVKNLPYKDMRRVGKVPKFLAQRLFPSAMYSIWLDSKLRLNADPMLIIEYFLWRKKAEYAISMHYDRTCVWEEVLQNKRLNKYNHTAIDEQFYFYQSDGLLKFNESSKELVLPSYVPEGSFIVRAHTPMSNLFSCLWFNEVNRFTSRDQLSFAYTYLKLRRMNTGKPFHLNMFKDCERRAIVKLFHHRANETADPPPANP</sequence>
<reference evidence="2" key="2">
    <citation type="submission" date="2021-02" db="EMBL/GenBank/DDBJ databases">
        <authorList>
            <person name="Kimball J.A."/>
            <person name="Haas M.W."/>
            <person name="Macchietto M."/>
            <person name="Kono T."/>
            <person name="Duquette J."/>
            <person name="Shao M."/>
        </authorList>
    </citation>
    <scope>NUCLEOTIDE SEQUENCE</scope>
    <source>
        <tissue evidence="2">Fresh leaf tissue</tissue>
    </source>
</reference>
<dbReference type="PANTHER" id="PTHR12956:SF27">
    <property type="entry name" value="TRANSMEMBRANE PROTEIN"/>
    <property type="match status" value="1"/>
</dbReference>
<evidence type="ECO:0000313" key="3">
    <source>
        <dbReference type="Proteomes" id="UP000729402"/>
    </source>
</evidence>
<organism evidence="2 3">
    <name type="scientific">Zizania palustris</name>
    <name type="common">Northern wild rice</name>
    <dbReference type="NCBI Taxonomy" id="103762"/>
    <lineage>
        <taxon>Eukaryota</taxon>
        <taxon>Viridiplantae</taxon>
        <taxon>Streptophyta</taxon>
        <taxon>Embryophyta</taxon>
        <taxon>Tracheophyta</taxon>
        <taxon>Spermatophyta</taxon>
        <taxon>Magnoliopsida</taxon>
        <taxon>Liliopsida</taxon>
        <taxon>Poales</taxon>
        <taxon>Poaceae</taxon>
        <taxon>BOP clade</taxon>
        <taxon>Oryzoideae</taxon>
        <taxon>Oryzeae</taxon>
        <taxon>Zizaniinae</taxon>
        <taxon>Zizania</taxon>
    </lineage>
</organism>
<dbReference type="AlphaFoldDB" id="A0A8J5SKJ3"/>
<reference evidence="2" key="1">
    <citation type="journal article" date="2021" name="bioRxiv">
        <title>Whole Genome Assembly and Annotation of Northern Wild Rice, Zizania palustris L., Supports a Whole Genome Duplication in the Zizania Genus.</title>
        <authorList>
            <person name="Haas M."/>
            <person name="Kono T."/>
            <person name="Macchietto M."/>
            <person name="Millas R."/>
            <person name="McGilp L."/>
            <person name="Shao M."/>
            <person name="Duquette J."/>
            <person name="Hirsch C.N."/>
            <person name="Kimball J."/>
        </authorList>
    </citation>
    <scope>NUCLEOTIDE SEQUENCE</scope>
    <source>
        <tissue evidence="2">Fresh leaf tissue</tissue>
    </source>
</reference>
<dbReference type="InterPro" id="IPR006852">
    <property type="entry name" value="TOD1_MUCI70"/>
</dbReference>
<proteinExistence type="predicted"/>
<keyword evidence="3" id="KW-1185">Reference proteome</keyword>
<comment type="caution">
    <text evidence="2">The sequence shown here is derived from an EMBL/GenBank/DDBJ whole genome shotgun (WGS) entry which is preliminary data.</text>
</comment>